<evidence type="ECO:0000313" key="2">
    <source>
        <dbReference type="EMBL" id="VEI03687.1"/>
    </source>
</evidence>
<dbReference type="EMBL" id="LR134473">
    <property type="protein sequence ID" value="VEI03687.1"/>
    <property type="molecule type" value="Genomic_DNA"/>
</dbReference>
<dbReference type="AlphaFoldDB" id="A0A3S4V358"/>
<dbReference type="GO" id="GO:0004849">
    <property type="term" value="F:uridine kinase activity"/>
    <property type="evidence" value="ECO:0007669"/>
    <property type="project" value="UniProtKB-EC"/>
</dbReference>
<evidence type="ECO:0000313" key="3">
    <source>
        <dbReference type="Proteomes" id="UP000277858"/>
    </source>
</evidence>
<dbReference type="Pfam" id="PF00485">
    <property type="entry name" value="PRK"/>
    <property type="match status" value="1"/>
</dbReference>
<dbReference type="EC" id="2.7.1.48" evidence="2"/>
<keyword evidence="3" id="KW-1185">Reference proteome</keyword>
<keyword evidence="2" id="KW-0418">Kinase</keyword>
<feature type="domain" description="Phosphoribulokinase/uridine kinase" evidence="1">
    <location>
        <begin position="24"/>
        <end position="204"/>
    </location>
</feature>
<evidence type="ECO:0000259" key="1">
    <source>
        <dbReference type="Pfam" id="PF00485"/>
    </source>
</evidence>
<dbReference type="Proteomes" id="UP000277858">
    <property type="component" value="Chromosome"/>
</dbReference>
<name>A0A3S4V358_9ACTN</name>
<dbReference type="SUPFAM" id="SSF52540">
    <property type="entry name" value="P-loop containing nucleoside triphosphate hydrolases"/>
    <property type="match status" value="1"/>
</dbReference>
<organism evidence="2 3">
    <name type="scientific">Acidipropionibacterium jensenii</name>
    <dbReference type="NCBI Taxonomy" id="1749"/>
    <lineage>
        <taxon>Bacteria</taxon>
        <taxon>Bacillati</taxon>
        <taxon>Actinomycetota</taxon>
        <taxon>Actinomycetes</taxon>
        <taxon>Propionibacteriales</taxon>
        <taxon>Propionibacteriaceae</taxon>
        <taxon>Acidipropionibacterium</taxon>
    </lineage>
</organism>
<dbReference type="STRING" id="1122997.GCA_000425285_00409"/>
<dbReference type="PANTHER" id="PTHR10285">
    <property type="entry name" value="URIDINE KINASE"/>
    <property type="match status" value="1"/>
</dbReference>
<dbReference type="GO" id="GO:0005524">
    <property type="term" value="F:ATP binding"/>
    <property type="evidence" value="ECO:0007669"/>
    <property type="project" value="InterPro"/>
</dbReference>
<proteinExistence type="predicted"/>
<protein>
    <submittedName>
        <fullName evidence="2">Uridine kinase</fullName>
        <ecNumber evidence="2">2.7.1.48</ecNumber>
    </submittedName>
</protein>
<dbReference type="OrthoDB" id="3192509at2"/>
<dbReference type="InterPro" id="IPR006083">
    <property type="entry name" value="PRK/URK"/>
</dbReference>
<sequence length="205" mass="22329">MELTTSGAIDRARALARRGRRVLLGITGEPGAGKSTLGAELSSALGADAAVVPMDGFHLAQSRLEELGRVDRKGAPDTFDAWGFVSLVRRLADAAEPVTYAPAYRRELHNGVTGAIPVERSTPLVIIEGNYLLLEEEPWCLVHGLMDEIWYVDVDEDLRMRRLAARHERFGKSHEAAIAWAAGSDESNAVLIRATCDRADAIVRV</sequence>
<dbReference type="InterPro" id="IPR027417">
    <property type="entry name" value="P-loop_NTPase"/>
</dbReference>
<accession>A0A3S4V358</accession>
<dbReference type="NCBIfam" id="NF006743">
    <property type="entry name" value="PRK09270.1-2"/>
    <property type="match status" value="1"/>
</dbReference>
<reference evidence="2 3" key="1">
    <citation type="submission" date="2018-12" db="EMBL/GenBank/DDBJ databases">
        <authorList>
            <consortium name="Pathogen Informatics"/>
        </authorList>
    </citation>
    <scope>NUCLEOTIDE SEQUENCE [LARGE SCALE GENOMIC DNA]</scope>
    <source>
        <strain evidence="2 3">NCTC13652</strain>
    </source>
</reference>
<keyword evidence="2" id="KW-0808">Transferase</keyword>
<dbReference type="RefSeq" id="WP_028702249.1">
    <property type="nucleotide sequence ID" value="NZ_LR134473.1"/>
</dbReference>
<dbReference type="Gene3D" id="3.40.50.300">
    <property type="entry name" value="P-loop containing nucleotide triphosphate hydrolases"/>
    <property type="match status" value="1"/>
</dbReference>
<gene>
    <name evidence="2" type="primary">udk</name>
    <name evidence="2" type="ORF">NCTC13652_01898</name>
</gene>